<dbReference type="AlphaFoldDB" id="A0AAJ7IR56"/>
<dbReference type="PANTHER" id="PTHR33273">
    <property type="entry name" value="DOMAIN-CONTAINING PROTEIN, PUTATIVE-RELATED"/>
    <property type="match status" value="1"/>
</dbReference>
<dbReference type="InterPro" id="IPR005135">
    <property type="entry name" value="Endo/exonuclease/phosphatase"/>
</dbReference>
<accession>A0AAJ7IR56</accession>
<dbReference type="GeneID" id="108622066"/>
<dbReference type="GO" id="GO:0003824">
    <property type="term" value="F:catalytic activity"/>
    <property type="evidence" value="ECO:0007669"/>
    <property type="project" value="InterPro"/>
</dbReference>
<gene>
    <name evidence="3" type="primary">LOC108622066</name>
</gene>
<dbReference type="RefSeq" id="XP_017875216.1">
    <property type="nucleotide sequence ID" value="XM_018019727.1"/>
</dbReference>
<dbReference type="Proteomes" id="UP000694925">
    <property type="component" value="Unplaced"/>
</dbReference>
<dbReference type="PANTHER" id="PTHR33273:SF4">
    <property type="entry name" value="ENDONUCLEASE_EXONUCLEASE_PHOSPHATASE DOMAIN-CONTAINING PROTEIN"/>
    <property type="match status" value="1"/>
</dbReference>
<evidence type="ECO:0000313" key="2">
    <source>
        <dbReference type="Proteomes" id="UP000694925"/>
    </source>
</evidence>
<reference evidence="3" key="1">
    <citation type="submission" date="2025-08" db="UniProtKB">
        <authorList>
            <consortium name="RefSeq"/>
        </authorList>
    </citation>
    <scope>IDENTIFICATION</scope>
    <source>
        <tissue evidence="3">Whole body</tissue>
    </source>
</reference>
<protein>
    <submittedName>
        <fullName evidence="3">Uncharacterized protein LOC108622066</fullName>
    </submittedName>
</protein>
<dbReference type="SUPFAM" id="SSF56219">
    <property type="entry name" value="DNase I-like"/>
    <property type="match status" value="1"/>
</dbReference>
<organism evidence="2 3">
    <name type="scientific">Ceratina calcarata</name>
    <dbReference type="NCBI Taxonomy" id="156304"/>
    <lineage>
        <taxon>Eukaryota</taxon>
        <taxon>Metazoa</taxon>
        <taxon>Ecdysozoa</taxon>
        <taxon>Arthropoda</taxon>
        <taxon>Hexapoda</taxon>
        <taxon>Insecta</taxon>
        <taxon>Pterygota</taxon>
        <taxon>Neoptera</taxon>
        <taxon>Endopterygota</taxon>
        <taxon>Hymenoptera</taxon>
        <taxon>Apocrita</taxon>
        <taxon>Aculeata</taxon>
        <taxon>Apoidea</taxon>
        <taxon>Anthophila</taxon>
        <taxon>Apidae</taxon>
        <taxon>Ceratina</taxon>
        <taxon>Zadontomerus</taxon>
    </lineage>
</organism>
<dbReference type="Pfam" id="PF14529">
    <property type="entry name" value="Exo_endo_phos_2"/>
    <property type="match status" value="1"/>
</dbReference>
<dbReference type="Gene3D" id="3.60.10.10">
    <property type="entry name" value="Endonuclease/exonuclease/phosphatase"/>
    <property type="match status" value="1"/>
</dbReference>
<dbReference type="InterPro" id="IPR036691">
    <property type="entry name" value="Endo/exonu/phosph_ase_sf"/>
</dbReference>
<proteinExistence type="predicted"/>
<dbReference type="KEGG" id="ccal:108622066"/>
<name>A0AAJ7IR56_9HYME</name>
<feature type="domain" description="Endonuclease/exonuclease/phosphatase" evidence="1">
    <location>
        <begin position="41"/>
        <end position="159"/>
    </location>
</feature>
<dbReference type="CDD" id="cd09077">
    <property type="entry name" value="R1-I-EN"/>
    <property type="match status" value="1"/>
</dbReference>
<evidence type="ECO:0000259" key="1">
    <source>
        <dbReference type="Pfam" id="PF14529"/>
    </source>
</evidence>
<sequence>MGWIGADGNKAAIVVNTKKISNVSTLFNENNIVAISADGNTFISVYFPPTEKRVDFEDRLKIIEKILRESKGTPVILGGDVNARSKLWGDVKTNLRGRIMEKWIQSHNLLVMNTGSTPTCVRPRGSSIVDITLANMLALQQISAWKVSDDESMSDHLYIQFRYTLPTQAIAKPYAFPRWNNKTFNPELCDAAINTLSWCYSTDNALSISTINSSLLQATKASLKKKIRTYKLPAQPWWSAGINDLRNACTKTRRRWQRLKRKNNISEEATSRAELEYRSCKRKLKTAIRKAKEGQWKQTLAILDDDPWGRPYKWTTRKDPNSNQSITESLDPTILETVLDGLFPHMTSSIPVNSMTSWDPNLSIQPEEIKNAIKRMLRKATAPGPSGIPHFVTARPVENNKQQNSEKKGYRRSTAGLCACCVPGYDSVLRTQIPPSAEVIGCADDTLILIADKNLKRCRAIASLATQAILNQIRHIGLQVAASKTAAVCYSTIQNTFKHNNNYIMIDNTKVPFAANFK</sequence>
<keyword evidence="2" id="KW-1185">Reference proteome</keyword>
<evidence type="ECO:0000313" key="3">
    <source>
        <dbReference type="RefSeq" id="XP_017875216.1"/>
    </source>
</evidence>